<protein>
    <recommendedName>
        <fullName evidence="2">Leucine-rich repeat-containing protein 14</fullName>
    </recommendedName>
</protein>
<dbReference type="GO" id="GO:0045892">
    <property type="term" value="P:negative regulation of DNA-templated transcription"/>
    <property type="evidence" value="ECO:0007669"/>
    <property type="project" value="InterPro"/>
</dbReference>
<evidence type="ECO:0000256" key="2">
    <source>
        <dbReference type="ARBA" id="ARBA00014228"/>
    </source>
</evidence>
<dbReference type="GO" id="GO:0008284">
    <property type="term" value="P:positive regulation of cell population proliferation"/>
    <property type="evidence" value="ECO:0007669"/>
    <property type="project" value="InterPro"/>
</dbReference>
<keyword evidence="6" id="KW-1185">Reference proteome</keyword>
<keyword evidence="3" id="KW-0433">Leucine-rich repeat</keyword>
<dbReference type="Ensembl" id="ENSEAST00005035526.2">
    <property type="protein sequence ID" value="ENSEASP00005032607.2"/>
    <property type="gene ID" value="ENSEASG00005022259.2"/>
</dbReference>
<reference evidence="5 6" key="1">
    <citation type="journal article" date="2020" name="Nat. Commun.">
        <title>Donkey genomes provide new insights into domestication and selection for coat color.</title>
        <authorList>
            <person name="Wang"/>
            <person name="C."/>
            <person name="Li"/>
            <person name="H."/>
            <person name="Guo"/>
            <person name="Y."/>
            <person name="Huang"/>
            <person name="J."/>
            <person name="Sun"/>
            <person name="Y."/>
            <person name="Min"/>
            <person name="J."/>
            <person name="Wang"/>
            <person name="J."/>
            <person name="Fang"/>
            <person name="X."/>
            <person name="Zhao"/>
            <person name="Z."/>
            <person name="Wang"/>
            <person name="S."/>
            <person name="Zhang"/>
            <person name="Y."/>
            <person name="Liu"/>
            <person name="Q."/>
            <person name="Jiang"/>
            <person name="Q."/>
            <person name="Wang"/>
            <person name="X."/>
            <person name="Guo"/>
            <person name="Y."/>
            <person name="Yang"/>
            <person name="C."/>
            <person name="Wang"/>
            <person name="Y."/>
            <person name="Tian"/>
            <person name="F."/>
            <person name="Zhuang"/>
            <person name="G."/>
            <person name="Fan"/>
            <person name="Y."/>
            <person name="Gao"/>
            <person name="Q."/>
            <person name="Li"/>
            <person name="Y."/>
            <person name="Ju"/>
            <person name="Z."/>
            <person name="Li"/>
            <person name="J."/>
            <person name="Li"/>
            <person name="R."/>
            <person name="Hou"/>
            <person name="M."/>
            <person name="Yang"/>
            <person name="G."/>
            <person name="Liu"/>
            <person name="G."/>
            <person name="Liu"/>
            <person name="W."/>
            <person name="Guo"/>
            <person name="J."/>
            <person name="Pan"/>
            <person name="S."/>
            <person name="Fan"/>
            <person name="G."/>
            <person name="Zhang"/>
            <person name="W."/>
            <person name="Zhang"/>
            <person name="R."/>
            <person name="Yu"/>
            <person name="J."/>
            <person name="Zhang"/>
            <person name="X."/>
            <person name="Yin"/>
            <person name="Q."/>
            <person name="Ji"/>
            <person name="C."/>
            <person name="Jin"/>
            <person name="Y."/>
            <person name="Yue"/>
            <person name="G."/>
            <person name="Liu"/>
            <person name="M."/>
            <person name="Xu"/>
            <person name="J."/>
            <person name="Liu"/>
            <person name="S."/>
            <person name="Jordana"/>
            <person name="J."/>
            <person name="Noce"/>
            <person name="A."/>
            <person name="Amills"/>
            <person name="M."/>
            <person name="Wu"/>
            <person name="D.D."/>
            <person name="Li"/>
            <person name="S."/>
            <person name="Zhou"/>
            <person name="X. and Zhong"/>
            <person name="J."/>
        </authorList>
    </citation>
    <scope>NUCLEOTIDE SEQUENCE [LARGE SCALE GENOMIC DNA]</scope>
</reference>
<dbReference type="GeneTree" id="ENSGT01030000234531"/>
<reference evidence="5" key="2">
    <citation type="submission" date="2025-08" db="UniProtKB">
        <authorList>
            <consortium name="Ensembl"/>
        </authorList>
    </citation>
    <scope>IDENTIFICATION</scope>
</reference>
<dbReference type="InterPro" id="IPR050694">
    <property type="entry name" value="LRRC14/PRAME"/>
</dbReference>
<evidence type="ECO:0000256" key="4">
    <source>
        <dbReference type="ARBA" id="ARBA00022737"/>
    </source>
</evidence>
<dbReference type="PROSITE" id="PS51450">
    <property type="entry name" value="LRR"/>
    <property type="match status" value="1"/>
</dbReference>
<dbReference type="Proteomes" id="UP000694387">
    <property type="component" value="Chromosome 8"/>
</dbReference>
<sequence>MERIPWLSSPPRLLELAAHSPLSSEASPLPALEEFTVSLFPPLLTAAFAKGHKKALKALVQAYPLGELVLGLETRKQAPQRLRAAAAPLTLGLAGLAGVGVSSGASHPNRRSELRVLDFTLDFEQVQGQGASEALARFPLWLPSTVKAEMPQATAWPKPAEDARKGPRQPWEPVELHIDLFLRGPFKLDTFLSGLLNKVERSCGSLCLCCRKLHIEEMPFNSLIGILKMLDLDFIWELEVFDWFRALSEHSLFATQLGRICNLCSLKLAYYHWTFSPEGRQSSSYFLSQLSKLGHLQKLHLSYSYLSGNLQQPSLLSCLQTPLHTLAIRSCTLLDTDITYLSQSFHATHLKKLDLSGNNLSHVVPGPLETLLEEDAHLCAILPALCHCSHLSSLGLSDNPISRAGLLSLLEHTAGLMELKHVLYRIPVECFVYLDGLSWGPVNEEKLYQVQAELQKLLQALQWADMQWTPTCPHPWP</sequence>
<evidence type="ECO:0000313" key="6">
    <source>
        <dbReference type="Proteomes" id="UP000694387"/>
    </source>
</evidence>
<dbReference type="GO" id="GO:0005737">
    <property type="term" value="C:cytoplasm"/>
    <property type="evidence" value="ECO:0007669"/>
    <property type="project" value="TreeGrafter"/>
</dbReference>
<dbReference type="SUPFAM" id="SSF52047">
    <property type="entry name" value="RNI-like"/>
    <property type="match status" value="1"/>
</dbReference>
<accession>A0A8C4N2I4</accession>
<dbReference type="PANTHER" id="PTHR14224">
    <property type="entry name" value="SIMILAR TO PREFERENTIALLY EXPRESSED ANTIGEN IN MELANOMA-LIKE 3"/>
    <property type="match status" value="1"/>
</dbReference>
<dbReference type="PANTHER" id="PTHR14224:SF95">
    <property type="entry name" value="MELANOMA ANTIGEN PREFERENTIALLY EXPRESSED IN TUMORS-LIKE"/>
    <property type="match status" value="1"/>
</dbReference>
<evidence type="ECO:0000256" key="1">
    <source>
        <dbReference type="ARBA" id="ARBA00009552"/>
    </source>
</evidence>
<dbReference type="InterPro" id="IPR001611">
    <property type="entry name" value="Leu-rich_rpt"/>
</dbReference>
<evidence type="ECO:0000256" key="3">
    <source>
        <dbReference type="ARBA" id="ARBA00022614"/>
    </source>
</evidence>
<dbReference type="Gene3D" id="3.80.10.10">
    <property type="entry name" value="Ribonuclease Inhibitor"/>
    <property type="match status" value="1"/>
</dbReference>
<dbReference type="InterPro" id="IPR026271">
    <property type="entry name" value="PRAME"/>
</dbReference>
<dbReference type="InterPro" id="IPR032675">
    <property type="entry name" value="LRR_dom_sf"/>
</dbReference>
<dbReference type="PIRSF" id="PIRSF038286">
    <property type="entry name" value="PRAME"/>
    <property type="match status" value="1"/>
</dbReference>
<proteinExistence type="inferred from homology"/>
<reference evidence="5" key="3">
    <citation type="submission" date="2025-09" db="UniProtKB">
        <authorList>
            <consortium name="Ensembl"/>
        </authorList>
    </citation>
    <scope>IDENTIFICATION</scope>
</reference>
<organism evidence="5 6">
    <name type="scientific">Equus asinus</name>
    <name type="common">Donkey</name>
    <name type="synonym">Equus africanus asinus</name>
    <dbReference type="NCBI Taxonomy" id="9793"/>
    <lineage>
        <taxon>Eukaryota</taxon>
        <taxon>Metazoa</taxon>
        <taxon>Chordata</taxon>
        <taxon>Craniata</taxon>
        <taxon>Vertebrata</taxon>
        <taxon>Euteleostomi</taxon>
        <taxon>Mammalia</taxon>
        <taxon>Eutheria</taxon>
        <taxon>Laurasiatheria</taxon>
        <taxon>Perissodactyla</taxon>
        <taxon>Equidae</taxon>
        <taxon>Equus</taxon>
    </lineage>
</organism>
<comment type="similarity">
    <text evidence="1">Belongs to the PRAME family. LRRC14 subfamily.</text>
</comment>
<dbReference type="AlphaFoldDB" id="A0A8C4N2I4"/>
<dbReference type="GO" id="GO:0043066">
    <property type="term" value="P:negative regulation of apoptotic process"/>
    <property type="evidence" value="ECO:0007669"/>
    <property type="project" value="InterPro"/>
</dbReference>
<evidence type="ECO:0000313" key="5">
    <source>
        <dbReference type="Ensembl" id="ENSEASP00005032607.2"/>
    </source>
</evidence>
<dbReference type="GO" id="GO:0045596">
    <property type="term" value="P:negative regulation of cell differentiation"/>
    <property type="evidence" value="ECO:0007669"/>
    <property type="project" value="InterPro"/>
</dbReference>
<name>A0A8C4N2I4_EQUAS</name>
<keyword evidence="4" id="KW-0677">Repeat</keyword>